<name>A0A7S4DS71_9EUKA</name>
<reference evidence="3" key="1">
    <citation type="submission" date="2021-01" db="EMBL/GenBank/DDBJ databases">
        <authorList>
            <person name="Corre E."/>
            <person name="Pelletier E."/>
            <person name="Niang G."/>
            <person name="Scheremetjew M."/>
            <person name="Finn R."/>
            <person name="Kale V."/>
            <person name="Holt S."/>
            <person name="Cochrane G."/>
            <person name="Meng A."/>
            <person name="Brown T."/>
            <person name="Cohen L."/>
        </authorList>
    </citation>
    <scope>NUCLEOTIDE SEQUENCE</scope>
    <source>
        <strain evidence="3">CCCM811</strain>
    </source>
</reference>
<feature type="compositionally biased region" description="Low complexity" evidence="2">
    <location>
        <begin position="23"/>
        <end position="54"/>
    </location>
</feature>
<protein>
    <recommendedName>
        <fullName evidence="4">Ubiquitin-like domain-containing protein</fullName>
    </recommendedName>
</protein>
<dbReference type="PANTHER" id="PTHR24373:SF370">
    <property type="entry name" value="FISH-LIPS, ISOFORM E"/>
    <property type="match status" value="1"/>
</dbReference>
<evidence type="ECO:0000256" key="2">
    <source>
        <dbReference type="SAM" id="MobiDB-lite"/>
    </source>
</evidence>
<accession>A0A7S4DS71</accession>
<dbReference type="EMBL" id="HBIV01026812">
    <property type="protein sequence ID" value="CAE0667598.1"/>
    <property type="molecule type" value="Transcribed_RNA"/>
</dbReference>
<evidence type="ECO:0000256" key="1">
    <source>
        <dbReference type="ARBA" id="ARBA00022729"/>
    </source>
</evidence>
<dbReference type="InterPro" id="IPR050328">
    <property type="entry name" value="Dev_Immune_Receptor"/>
</dbReference>
<dbReference type="PANTHER" id="PTHR24373">
    <property type="entry name" value="SLIT RELATED LEUCINE-RICH REPEAT NEURONAL PROTEIN"/>
    <property type="match status" value="1"/>
</dbReference>
<dbReference type="SUPFAM" id="SSF54236">
    <property type="entry name" value="Ubiquitin-like"/>
    <property type="match status" value="1"/>
</dbReference>
<sequence>MAYTYGGQPDPDHLRLQAYEGVAARSKAKSSPSSESKSNGKSTSSGSGTAANRGIGSCSGSVQKGIDDASNGTASSAANVHFELVGEKELLEELKKFENLINVNLDHMRIFEPGDIKTLQKMSRVKSLSLENNLFNSWKNIGRISSSVGSRNGGLEELRLSQNPLPPLTRAVCADIFGKSLEKLQCLVLHRMQNVLDTVNALSGSKICQRLSEIHMCYNQITSLNHVNLDGLPNLTLVNLEKNMISDFAELRPLALLPKLGELLLGGNHVSVVSGSKLPKNPFPQLKALHLQENWLGLDENGSEMKSEYDTWQSVMSTIESLDAIMPNLTRLRTIRNKGLEKAFGNNLSNVRGWLIGRMPHLQQINLSEVRPKEREAAERAYIKWCDAKAAEEKKNPEIYPHYRSYKKLHGSQLPNENKKPVSMKESMIKITLKCGEKTKDKRLPPNITIGKVIVLARKLFRLSRSDAMTLTLISKEDGHSMVLDDEMLPLRQYPVGQGDVISVETS</sequence>
<dbReference type="Gene3D" id="3.80.10.10">
    <property type="entry name" value="Ribonuclease Inhibitor"/>
    <property type="match status" value="3"/>
</dbReference>
<dbReference type="Gene3D" id="3.10.20.90">
    <property type="entry name" value="Phosphatidylinositol 3-kinase Catalytic Subunit, Chain A, domain 1"/>
    <property type="match status" value="1"/>
</dbReference>
<gene>
    <name evidence="3" type="ORF">LGLO00237_LOCUS19220</name>
</gene>
<dbReference type="InterPro" id="IPR032675">
    <property type="entry name" value="LRR_dom_sf"/>
</dbReference>
<dbReference type="InterPro" id="IPR029071">
    <property type="entry name" value="Ubiquitin-like_domsf"/>
</dbReference>
<dbReference type="AlphaFoldDB" id="A0A7S4DS71"/>
<evidence type="ECO:0008006" key="4">
    <source>
        <dbReference type="Google" id="ProtNLM"/>
    </source>
</evidence>
<organism evidence="3">
    <name type="scientific">Lotharella globosa</name>
    <dbReference type="NCBI Taxonomy" id="91324"/>
    <lineage>
        <taxon>Eukaryota</taxon>
        <taxon>Sar</taxon>
        <taxon>Rhizaria</taxon>
        <taxon>Cercozoa</taxon>
        <taxon>Chlorarachniophyceae</taxon>
        <taxon>Lotharella</taxon>
    </lineage>
</organism>
<evidence type="ECO:0000313" key="3">
    <source>
        <dbReference type="EMBL" id="CAE0667598.1"/>
    </source>
</evidence>
<dbReference type="GO" id="GO:0031012">
    <property type="term" value="C:extracellular matrix"/>
    <property type="evidence" value="ECO:0007669"/>
    <property type="project" value="TreeGrafter"/>
</dbReference>
<dbReference type="GO" id="GO:0005615">
    <property type="term" value="C:extracellular space"/>
    <property type="evidence" value="ECO:0007669"/>
    <property type="project" value="TreeGrafter"/>
</dbReference>
<keyword evidence="1" id="KW-0732">Signal</keyword>
<proteinExistence type="predicted"/>
<feature type="region of interest" description="Disordered" evidence="2">
    <location>
        <begin position="1"/>
        <end position="58"/>
    </location>
</feature>
<dbReference type="SUPFAM" id="SSF52047">
    <property type="entry name" value="RNI-like"/>
    <property type="match status" value="1"/>
</dbReference>